<dbReference type="EMBL" id="VSSQ01089958">
    <property type="protein sequence ID" value="MPN36041.1"/>
    <property type="molecule type" value="Genomic_DNA"/>
</dbReference>
<evidence type="ECO:0000313" key="2">
    <source>
        <dbReference type="EMBL" id="MPN36041.1"/>
    </source>
</evidence>
<organism evidence="2">
    <name type="scientific">bioreactor metagenome</name>
    <dbReference type="NCBI Taxonomy" id="1076179"/>
    <lineage>
        <taxon>unclassified sequences</taxon>
        <taxon>metagenomes</taxon>
        <taxon>ecological metagenomes</taxon>
    </lineage>
</organism>
<proteinExistence type="predicted"/>
<name>A0A645HAI3_9ZZZZ</name>
<comment type="caution">
    <text evidence="2">The sequence shown here is derived from an EMBL/GenBank/DDBJ whole genome shotgun (WGS) entry which is preliminary data.</text>
</comment>
<feature type="compositionally biased region" description="Basic and acidic residues" evidence="1">
    <location>
        <begin position="15"/>
        <end position="30"/>
    </location>
</feature>
<evidence type="ECO:0000256" key="1">
    <source>
        <dbReference type="SAM" id="MobiDB-lite"/>
    </source>
</evidence>
<protein>
    <submittedName>
        <fullName evidence="2">Uncharacterized protein</fullName>
    </submittedName>
</protein>
<accession>A0A645HAI3</accession>
<dbReference type="AlphaFoldDB" id="A0A645HAI3"/>
<gene>
    <name evidence="2" type="ORF">SDC9_183546</name>
</gene>
<sequence length="60" mass="6609">MQPELSLEMVRVVRNDLSDSDAPDKPKKTDGPALRTLHKGADAVRALEKSARDLLHACKL</sequence>
<feature type="region of interest" description="Disordered" evidence="1">
    <location>
        <begin position="15"/>
        <end position="34"/>
    </location>
</feature>
<reference evidence="2" key="1">
    <citation type="submission" date="2019-08" db="EMBL/GenBank/DDBJ databases">
        <authorList>
            <person name="Kucharzyk K."/>
            <person name="Murdoch R.W."/>
            <person name="Higgins S."/>
            <person name="Loffler F."/>
        </authorList>
    </citation>
    <scope>NUCLEOTIDE SEQUENCE</scope>
</reference>